<reference evidence="1" key="1">
    <citation type="submission" date="2023-06" db="EMBL/GenBank/DDBJ databases">
        <authorList>
            <consortium name="Lawrence Berkeley National Laboratory"/>
            <person name="Ahrendt S."/>
            <person name="Sahu N."/>
            <person name="Indic B."/>
            <person name="Wong-Bajracharya J."/>
            <person name="Merenyi Z."/>
            <person name="Ke H.-M."/>
            <person name="Monk M."/>
            <person name="Kocsube S."/>
            <person name="Drula E."/>
            <person name="Lipzen A."/>
            <person name="Balint B."/>
            <person name="Henrissat B."/>
            <person name="Andreopoulos B."/>
            <person name="Martin F.M."/>
            <person name="Harder C.B."/>
            <person name="Rigling D."/>
            <person name="Ford K.L."/>
            <person name="Foster G.D."/>
            <person name="Pangilinan J."/>
            <person name="Papanicolaou A."/>
            <person name="Barry K."/>
            <person name="LaButti K."/>
            <person name="Viragh M."/>
            <person name="Koriabine M."/>
            <person name="Yan M."/>
            <person name="Riley R."/>
            <person name="Champramary S."/>
            <person name="Plett K.L."/>
            <person name="Tsai I.J."/>
            <person name="Slot J."/>
            <person name="Sipos G."/>
            <person name="Plett J."/>
            <person name="Nagy L.G."/>
            <person name="Grigoriev I.V."/>
        </authorList>
    </citation>
    <scope>NUCLEOTIDE SEQUENCE</scope>
    <source>
        <strain evidence="1">CCBAS 213</strain>
    </source>
</reference>
<dbReference type="RefSeq" id="XP_060330266.1">
    <property type="nucleotide sequence ID" value="XM_060480234.1"/>
</dbReference>
<gene>
    <name evidence="1" type="ORF">EV420DRAFT_1748318</name>
</gene>
<evidence type="ECO:0000313" key="1">
    <source>
        <dbReference type="EMBL" id="KAK0457974.1"/>
    </source>
</evidence>
<evidence type="ECO:0000313" key="2">
    <source>
        <dbReference type="Proteomes" id="UP001175211"/>
    </source>
</evidence>
<sequence>MNYGRSAYRRKTVMSGVQYKDSGQKDTELGPVHVADLSNIVAFLFFNVNQSLQGNCTLLLQLLVCGKLVVAPSTLGEVKDWKVLIRQSQLSFSGYGIPQYEVTVVFIVITNGLYRCPSCQQPFGAGKFMPLEGKDIVMRDDSSPVFPLFAFPSESTYCTGRRRIHRDLEPRNITVKYRFLMRTATSAVSQFPIHLQEVRHYLIAILLPTAYMLPRWTKGPSFLL</sequence>
<name>A0AA39KDV8_ARMTA</name>
<organism evidence="1 2">
    <name type="scientific">Armillaria tabescens</name>
    <name type="common">Ringless honey mushroom</name>
    <name type="synonym">Agaricus tabescens</name>
    <dbReference type="NCBI Taxonomy" id="1929756"/>
    <lineage>
        <taxon>Eukaryota</taxon>
        <taxon>Fungi</taxon>
        <taxon>Dikarya</taxon>
        <taxon>Basidiomycota</taxon>
        <taxon>Agaricomycotina</taxon>
        <taxon>Agaricomycetes</taxon>
        <taxon>Agaricomycetidae</taxon>
        <taxon>Agaricales</taxon>
        <taxon>Marasmiineae</taxon>
        <taxon>Physalacriaceae</taxon>
        <taxon>Desarmillaria</taxon>
    </lineage>
</organism>
<protein>
    <submittedName>
        <fullName evidence="1">Uncharacterized protein</fullName>
    </submittedName>
</protein>
<accession>A0AA39KDV8</accession>
<dbReference type="Proteomes" id="UP001175211">
    <property type="component" value="Unassembled WGS sequence"/>
</dbReference>
<proteinExistence type="predicted"/>
<dbReference type="EMBL" id="JAUEPS010000019">
    <property type="protein sequence ID" value="KAK0457974.1"/>
    <property type="molecule type" value="Genomic_DNA"/>
</dbReference>
<dbReference type="AlphaFoldDB" id="A0AA39KDV8"/>
<comment type="caution">
    <text evidence="1">The sequence shown here is derived from an EMBL/GenBank/DDBJ whole genome shotgun (WGS) entry which is preliminary data.</text>
</comment>
<dbReference type="GeneID" id="85363782"/>
<keyword evidence="2" id="KW-1185">Reference proteome</keyword>